<evidence type="ECO:0000256" key="2">
    <source>
        <dbReference type="ARBA" id="ARBA00022448"/>
    </source>
</evidence>
<dbReference type="EMBL" id="CAJNOT010000777">
    <property type="protein sequence ID" value="CAF1078538.1"/>
    <property type="molecule type" value="Genomic_DNA"/>
</dbReference>
<organism evidence="6 7">
    <name type="scientific">Rotaria sordida</name>
    <dbReference type="NCBI Taxonomy" id="392033"/>
    <lineage>
        <taxon>Eukaryota</taxon>
        <taxon>Metazoa</taxon>
        <taxon>Spiralia</taxon>
        <taxon>Gnathifera</taxon>
        <taxon>Rotifera</taxon>
        <taxon>Eurotatoria</taxon>
        <taxon>Bdelloidea</taxon>
        <taxon>Philodinida</taxon>
        <taxon>Philodinidae</taxon>
        <taxon>Rotaria</taxon>
    </lineage>
</organism>
<evidence type="ECO:0000256" key="5">
    <source>
        <dbReference type="ARBA" id="ARBA00023136"/>
    </source>
</evidence>
<evidence type="ECO:0000256" key="3">
    <source>
        <dbReference type="ARBA" id="ARBA00022692"/>
    </source>
</evidence>
<keyword evidence="2" id="KW-0813">Transport</keyword>
<reference evidence="6" key="1">
    <citation type="submission" date="2021-02" db="EMBL/GenBank/DDBJ databases">
        <authorList>
            <person name="Nowell W R."/>
        </authorList>
    </citation>
    <scope>NUCLEOTIDE SEQUENCE</scope>
</reference>
<comment type="caution">
    <text evidence="6">The sequence shown here is derived from an EMBL/GenBank/DDBJ whole genome shotgun (WGS) entry which is preliminary data.</text>
</comment>
<dbReference type="Proteomes" id="UP000663864">
    <property type="component" value="Unassembled WGS sequence"/>
</dbReference>
<protein>
    <recommendedName>
        <fullName evidence="8">ABC transporter family G domain-containing protein</fullName>
    </recommendedName>
</protein>
<dbReference type="PANTHER" id="PTHR48041">
    <property type="entry name" value="ABC TRANSPORTER G FAMILY MEMBER 28"/>
    <property type="match status" value="1"/>
</dbReference>
<dbReference type="GO" id="GO:0005886">
    <property type="term" value="C:plasma membrane"/>
    <property type="evidence" value="ECO:0007669"/>
    <property type="project" value="TreeGrafter"/>
</dbReference>
<evidence type="ECO:0000256" key="4">
    <source>
        <dbReference type="ARBA" id="ARBA00022989"/>
    </source>
</evidence>
<dbReference type="InterPro" id="IPR050352">
    <property type="entry name" value="ABCG_transporters"/>
</dbReference>
<sequence>MYNKVEIRRFFCAKKSARVAFNQCSGASIENIITSLDASTACDVMKILKDLSKNGCTIVFSIHQPRTATALEPFIKERALFIHENVSGYYSMSTLFFAKLLCDLVPMRVVPSGSPKVLSPMFKSL</sequence>
<dbReference type="PANTHER" id="PTHR48041:SF116">
    <property type="entry name" value="PROTEIN BROWN"/>
    <property type="match status" value="1"/>
</dbReference>
<dbReference type="GO" id="GO:0042626">
    <property type="term" value="F:ATPase-coupled transmembrane transporter activity"/>
    <property type="evidence" value="ECO:0007669"/>
    <property type="project" value="TreeGrafter"/>
</dbReference>
<proteinExistence type="predicted"/>
<evidence type="ECO:0000313" key="7">
    <source>
        <dbReference type="Proteomes" id="UP000663864"/>
    </source>
</evidence>
<keyword evidence="4" id="KW-1133">Transmembrane helix</keyword>
<gene>
    <name evidence="6" type="ORF">ZHD862_LOCUS16458</name>
</gene>
<comment type="subcellular location">
    <subcellularLocation>
        <location evidence="1">Membrane</location>
        <topology evidence="1">Multi-pass membrane protein</topology>
    </subcellularLocation>
</comment>
<evidence type="ECO:0008006" key="8">
    <source>
        <dbReference type="Google" id="ProtNLM"/>
    </source>
</evidence>
<evidence type="ECO:0000256" key="1">
    <source>
        <dbReference type="ARBA" id="ARBA00004141"/>
    </source>
</evidence>
<keyword evidence="5" id="KW-0472">Membrane</keyword>
<keyword evidence="3" id="KW-0812">Transmembrane</keyword>
<dbReference type="AlphaFoldDB" id="A0A814MG83"/>
<accession>A0A814MG83</accession>
<name>A0A814MG83_9BILA</name>
<evidence type="ECO:0000313" key="6">
    <source>
        <dbReference type="EMBL" id="CAF1078538.1"/>
    </source>
</evidence>